<sequence length="134" mass="15096">MWNPPPTPPIHLPQSSVLHHLHLSPPPPSSLTDPNYPITTIHKRNRWRFCCSIANDSPISPPISGEFNSLPLLDCVIVGAGINDLYIAESLAINTLVCLLMWWLQKHEIELGEIYPRLNEMVICGKKVLIAFNR</sequence>
<keyword evidence="2" id="KW-1185">Reference proteome</keyword>
<dbReference type="EMBL" id="MNCJ02000332">
    <property type="protein sequence ID" value="KAF5755252.1"/>
    <property type="molecule type" value="Genomic_DNA"/>
</dbReference>
<dbReference type="Proteomes" id="UP000215914">
    <property type="component" value="Unassembled WGS sequence"/>
</dbReference>
<comment type="caution">
    <text evidence="1">The sequence shown here is derived from an EMBL/GenBank/DDBJ whole genome shotgun (WGS) entry which is preliminary data.</text>
</comment>
<protein>
    <submittedName>
        <fullName evidence="1">Uncharacterized protein</fullName>
    </submittedName>
</protein>
<organism evidence="1 2">
    <name type="scientific">Helianthus annuus</name>
    <name type="common">Common sunflower</name>
    <dbReference type="NCBI Taxonomy" id="4232"/>
    <lineage>
        <taxon>Eukaryota</taxon>
        <taxon>Viridiplantae</taxon>
        <taxon>Streptophyta</taxon>
        <taxon>Embryophyta</taxon>
        <taxon>Tracheophyta</taxon>
        <taxon>Spermatophyta</taxon>
        <taxon>Magnoliopsida</taxon>
        <taxon>eudicotyledons</taxon>
        <taxon>Gunneridae</taxon>
        <taxon>Pentapetalae</taxon>
        <taxon>asterids</taxon>
        <taxon>campanulids</taxon>
        <taxon>Asterales</taxon>
        <taxon>Asteraceae</taxon>
        <taxon>Asteroideae</taxon>
        <taxon>Heliantheae alliance</taxon>
        <taxon>Heliantheae</taxon>
        <taxon>Helianthus</taxon>
    </lineage>
</organism>
<accession>A0A9K3DJI8</accession>
<evidence type="ECO:0000313" key="2">
    <source>
        <dbReference type="Proteomes" id="UP000215914"/>
    </source>
</evidence>
<dbReference type="AlphaFoldDB" id="A0A9K3DJI8"/>
<proteinExistence type="predicted"/>
<evidence type="ECO:0000313" key="1">
    <source>
        <dbReference type="EMBL" id="KAF5755252.1"/>
    </source>
</evidence>
<reference evidence="1" key="1">
    <citation type="journal article" date="2017" name="Nature">
        <title>The sunflower genome provides insights into oil metabolism, flowering and Asterid evolution.</title>
        <authorList>
            <person name="Badouin H."/>
            <person name="Gouzy J."/>
            <person name="Grassa C.J."/>
            <person name="Murat F."/>
            <person name="Staton S.E."/>
            <person name="Cottret L."/>
            <person name="Lelandais-Briere C."/>
            <person name="Owens G.L."/>
            <person name="Carrere S."/>
            <person name="Mayjonade B."/>
            <person name="Legrand L."/>
            <person name="Gill N."/>
            <person name="Kane N.C."/>
            <person name="Bowers J.E."/>
            <person name="Hubner S."/>
            <person name="Bellec A."/>
            <person name="Berard A."/>
            <person name="Berges H."/>
            <person name="Blanchet N."/>
            <person name="Boniface M.C."/>
            <person name="Brunel D."/>
            <person name="Catrice O."/>
            <person name="Chaidir N."/>
            <person name="Claudel C."/>
            <person name="Donnadieu C."/>
            <person name="Faraut T."/>
            <person name="Fievet G."/>
            <person name="Helmstetter N."/>
            <person name="King M."/>
            <person name="Knapp S.J."/>
            <person name="Lai Z."/>
            <person name="Le Paslier M.C."/>
            <person name="Lippi Y."/>
            <person name="Lorenzon L."/>
            <person name="Mandel J.R."/>
            <person name="Marage G."/>
            <person name="Marchand G."/>
            <person name="Marquand E."/>
            <person name="Bret-Mestries E."/>
            <person name="Morien E."/>
            <person name="Nambeesan S."/>
            <person name="Nguyen T."/>
            <person name="Pegot-Espagnet P."/>
            <person name="Pouilly N."/>
            <person name="Raftis F."/>
            <person name="Sallet E."/>
            <person name="Schiex T."/>
            <person name="Thomas J."/>
            <person name="Vandecasteele C."/>
            <person name="Vares D."/>
            <person name="Vear F."/>
            <person name="Vautrin S."/>
            <person name="Crespi M."/>
            <person name="Mangin B."/>
            <person name="Burke J.M."/>
            <person name="Salse J."/>
            <person name="Munos S."/>
            <person name="Vincourt P."/>
            <person name="Rieseberg L.H."/>
            <person name="Langlade N.B."/>
        </authorList>
    </citation>
    <scope>NUCLEOTIDE SEQUENCE</scope>
    <source>
        <tissue evidence="1">Leaves</tissue>
    </source>
</reference>
<gene>
    <name evidence="1" type="ORF">HanXRQr2_Chr17g0800611</name>
</gene>
<name>A0A9K3DJI8_HELAN</name>
<reference evidence="1" key="2">
    <citation type="submission" date="2020-06" db="EMBL/GenBank/DDBJ databases">
        <title>Helianthus annuus Genome sequencing and assembly Release 2.</title>
        <authorList>
            <person name="Gouzy J."/>
            <person name="Langlade N."/>
            <person name="Munos S."/>
        </authorList>
    </citation>
    <scope>NUCLEOTIDE SEQUENCE</scope>
    <source>
        <tissue evidence="1">Leaves</tissue>
    </source>
</reference>
<dbReference type="Gramene" id="mRNA:HanXRQr2_Chr17g0800611">
    <property type="protein sequence ID" value="CDS:HanXRQr2_Chr17g0800611.1"/>
    <property type="gene ID" value="HanXRQr2_Chr17g0800611"/>
</dbReference>